<dbReference type="EMBL" id="VLTJ01000017">
    <property type="protein sequence ID" value="TSH96323.1"/>
    <property type="molecule type" value="Genomic_DNA"/>
</dbReference>
<evidence type="ECO:0000256" key="4">
    <source>
        <dbReference type="ARBA" id="ARBA00023136"/>
    </source>
</evidence>
<keyword evidence="4" id="KW-0472">Membrane</keyword>
<evidence type="ECO:0000313" key="7">
    <source>
        <dbReference type="EMBL" id="TSH89571.1"/>
    </source>
</evidence>
<sequence length="271" mass="30440">MGSHHPLILTGQLAARGLTLAALVGGLVLASPAAFADDANPRKTTWGLGLGVVGNQEPYIDIDRDTTVLPLLHVENRYVRFFATTLEAKLPGWQFSETNRIDFRLVGRWEGSGYESDDSWALEGMDERKGGVWAGAKVQWQTSLANLSADWTHDVSGNSKGQRFNLGLDRSWRLGERFTLTPRIGAAWHDRKYVDYYYGVQAHEARAGRPEYRGDSGISTEVGLQGVYRFNKHHSMMFDVRARRLSSNAKDSPLVDRSTDNRVFLGYMYHF</sequence>
<evidence type="ECO:0000256" key="1">
    <source>
        <dbReference type="ARBA" id="ARBA00004442"/>
    </source>
</evidence>
<dbReference type="PANTHER" id="PTHR38776:SF1">
    <property type="entry name" value="MLTA-INTERACTING PROTEIN-RELATED"/>
    <property type="match status" value="1"/>
</dbReference>
<keyword evidence="5" id="KW-0998">Cell outer membrane</keyword>
<proteinExistence type="inferred from homology"/>
<gene>
    <name evidence="8" type="ORF">FOZ76_09610</name>
    <name evidence="7" type="ORF">FOZ76_23590</name>
</gene>
<keyword evidence="3 6" id="KW-0732">Signal</keyword>
<evidence type="ECO:0000313" key="8">
    <source>
        <dbReference type="EMBL" id="TSH96323.1"/>
    </source>
</evidence>
<accession>A0A556ATQ8</accession>
<evidence type="ECO:0000256" key="3">
    <source>
        <dbReference type="ARBA" id="ARBA00022729"/>
    </source>
</evidence>
<keyword evidence="9" id="KW-1185">Reference proteome</keyword>
<evidence type="ECO:0000256" key="2">
    <source>
        <dbReference type="ARBA" id="ARBA00005722"/>
    </source>
</evidence>
<feature type="signal peptide" evidence="6">
    <location>
        <begin position="1"/>
        <end position="36"/>
    </location>
</feature>
<dbReference type="Pfam" id="PF06629">
    <property type="entry name" value="MipA"/>
    <property type="match status" value="1"/>
</dbReference>
<evidence type="ECO:0000256" key="6">
    <source>
        <dbReference type="SAM" id="SignalP"/>
    </source>
</evidence>
<name>A0A556ATQ8_9BURK</name>
<organism evidence="8 9">
    <name type="scientific">Verticiella sediminum</name>
    <dbReference type="NCBI Taxonomy" id="1247510"/>
    <lineage>
        <taxon>Bacteria</taxon>
        <taxon>Pseudomonadati</taxon>
        <taxon>Pseudomonadota</taxon>
        <taxon>Betaproteobacteria</taxon>
        <taxon>Burkholderiales</taxon>
        <taxon>Alcaligenaceae</taxon>
        <taxon>Verticiella</taxon>
    </lineage>
</organism>
<evidence type="ECO:0000256" key="5">
    <source>
        <dbReference type="ARBA" id="ARBA00023237"/>
    </source>
</evidence>
<dbReference type="InterPro" id="IPR010583">
    <property type="entry name" value="MipA"/>
</dbReference>
<evidence type="ECO:0000313" key="9">
    <source>
        <dbReference type="Proteomes" id="UP000318405"/>
    </source>
</evidence>
<dbReference type="GO" id="GO:0009279">
    <property type="term" value="C:cell outer membrane"/>
    <property type="evidence" value="ECO:0007669"/>
    <property type="project" value="UniProtKB-SubCell"/>
</dbReference>
<dbReference type="OrthoDB" id="8562138at2"/>
<protein>
    <submittedName>
        <fullName evidence="8">MipA/OmpV family protein</fullName>
    </submittedName>
</protein>
<comment type="caution">
    <text evidence="8">The sequence shown here is derived from an EMBL/GenBank/DDBJ whole genome shotgun (WGS) entry which is preliminary data.</text>
</comment>
<dbReference type="PANTHER" id="PTHR38776">
    <property type="entry name" value="MLTA-INTERACTING PROTEIN-RELATED"/>
    <property type="match status" value="1"/>
</dbReference>
<dbReference type="Proteomes" id="UP000318405">
    <property type="component" value="Unassembled WGS sequence"/>
</dbReference>
<reference evidence="8 9" key="1">
    <citation type="submission" date="2019-07" db="EMBL/GenBank/DDBJ databases">
        <title>Qingshengfaniella alkalisoli gen. nov., sp. nov., isolated from saline soil.</title>
        <authorList>
            <person name="Xu L."/>
            <person name="Huang X.-X."/>
            <person name="Sun J.-Q."/>
        </authorList>
    </citation>
    <scope>NUCLEOTIDE SEQUENCE [LARGE SCALE GENOMIC DNA]</scope>
    <source>
        <strain evidence="8 9">DSM 27279</strain>
    </source>
</reference>
<comment type="subcellular location">
    <subcellularLocation>
        <location evidence="1">Cell outer membrane</location>
    </subcellularLocation>
</comment>
<feature type="chain" id="PRO_5036365537" evidence="6">
    <location>
        <begin position="37"/>
        <end position="271"/>
    </location>
</feature>
<dbReference type="AlphaFoldDB" id="A0A556ATQ8"/>
<comment type="similarity">
    <text evidence="2">Belongs to the MipA/OmpV family.</text>
</comment>
<dbReference type="EMBL" id="VLTJ01000040">
    <property type="protein sequence ID" value="TSH89571.1"/>
    <property type="molecule type" value="Genomic_DNA"/>
</dbReference>